<evidence type="ECO:0000313" key="5">
    <source>
        <dbReference type="Proteomes" id="UP000187209"/>
    </source>
</evidence>
<dbReference type="GO" id="GO:0007005">
    <property type="term" value="P:mitochondrion organization"/>
    <property type="evidence" value="ECO:0007669"/>
    <property type="project" value="TreeGrafter"/>
</dbReference>
<dbReference type="CDD" id="cd03401">
    <property type="entry name" value="SPFH_prohibitin"/>
    <property type="match status" value="1"/>
</dbReference>
<comment type="subcellular location">
    <subcellularLocation>
        <location evidence="2">Mitochondrion inner membrane</location>
    </subcellularLocation>
</comment>
<dbReference type="FunFam" id="3.30.479.30:FF:000001">
    <property type="entry name" value="Prohibitin 2"/>
    <property type="match status" value="1"/>
</dbReference>
<dbReference type="SMART" id="SM00244">
    <property type="entry name" value="PHB"/>
    <property type="match status" value="1"/>
</dbReference>
<reference evidence="4 5" key="1">
    <citation type="submission" date="2016-11" db="EMBL/GenBank/DDBJ databases">
        <title>The macronuclear genome of Stentor coeruleus: a giant cell with tiny introns.</title>
        <authorList>
            <person name="Slabodnick M."/>
            <person name="Ruby J.G."/>
            <person name="Reiff S.B."/>
            <person name="Swart E.C."/>
            <person name="Gosai S."/>
            <person name="Prabakaran S."/>
            <person name="Witkowska E."/>
            <person name="Larue G.E."/>
            <person name="Fisher S."/>
            <person name="Freeman R.M."/>
            <person name="Gunawardena J."/>
            <person name="Chu W."/>
            <person name="Stover N.A."/>
            <person name="Gregory B.D."/>
            <person name="Nowacki M."/>
            <person name="Derisi J."/>
            <person name="Roy S.W."/>
            <person name="Marshall W.F."/>
            <person name="Sood P."/>
        </authorList>
    </citation>
    <scope>NUCLEOTIDE SEQUENCE [LARGE SCALE GENOMIC DNA]</scope>
    <source>
        <strain evidence="4">WM001</strain>
    </source>
</reference>
<proteinExistence type="inferred from homology"/>
<evidence type="ECO:0000313" key="4">
    <source>
        <dbReference type="EMBL" id="OMJ74960.1"/>
    </source>
</evidence>
<comment type="similarity">
    <text evidence="1 2">Belongs to the prohibitin family.</text>
</comment>
<keyword evidence="2" id="KW-0472">Membrane</keyword>
<gene>
    <name evidence="4" type="ORF">SteCoe_25986</name>
</gene>
<dbReference type="GO" id="GO:0005743">
    <property type="term" value="C:mitochondrial inner membrane"/>
    <property type="evidence" value="ECO:0007669"/>
    <property type="project" value="UniProtKB-SubCell"/>
</dbReference>
<dbReference type="InterPro" id="IPR000163">
    <property type="entry name" value="Prohibitin"/>
</dbReference>
<name>A0A1R2BE19_9CILI</name>
<dbReference type="OrthoDB" id="275637at2759"/>
<sequence length="275" mass="31022">MNFLESGLTNLGRIGLAAAGISFFMGQCLFVVDGGQRALIFDRYSGLKPKIHSEGLNFKIPVLQYPILFEVRTTPKVINAKTGTKDLQIVTLDLRILYRPETEYLNTLYLNLGRDYDERILPSIANEVLKSVIAQYNAEQLLTHREHVSREIRERLTQRASEFHIILEDIALTHLVFGKEFTTACEQKQVAQQDAERAKYVVQQMEQEALAAVIKAEGEAESGKLLRQAYEKYGTTILEMRRLEASKKIAVTLSRSSGVMYIPGNNSTLLNLPLS</sequence>
<dbReference type="AlphaFoldDB" id="A0A1R2BE19"/>
<dbReference type="EMBL" id="MPUH01000718">
    <property type="protein sequence ID" value="OMJ74960.1"/>
    <property type="molecule type" value="Genomic_DNA"/>
</dbReference>
<evidence type="ECO:0000256" key="1">
    <source>
        <dbReference type="ARBA" id="ARBA00009658"/>
    </source>
</evidence>
<dbReference type="Proteomes" id="UP000187209">
    <property type="component" value="Unassembled WGS sequence"/>
</dbReference>
<keyword evidence="5" id="KW-1185">Reference proteome</keyword>
<dbReference type="Gene3D" id="3.30.479.30">
    <property type="entry name" value="Band 7 domain"/>
    <property type="match status" value="1"/>
</dbReference>
<dbReference type="PANTHER" id="PTHR23222">
    <property type="entry name" value="PROHIBITIN"/>
    <property type="match status" value="1"/>
</dbReference>
<dbReference type="PRINTS" id="PR00679">
    <property type="entry name" value="PROHIBITIN"/>
</dbReference>
<dbReference type="InterPro" id="IPR036013">
    <property type="entry name" value="Band_7/SPFH_dom_sf"/>
</dbReference>
<keyword evidence="2" id="KW-0999">Mitochondrion inner membrane</keyword>
<evidence type="ECO:0000256" key="2">
    <source>
        <dbReference type="RuleBase" id="RU366048"/>
    </source>
</evidence>
<dbReference type="Pfam" id="PF01145">
    <property type="entry name" value="Band_7"/>
    <property type="match status" value="1"/>
</dbReference>
<organism evidence="4 5">
    <name type="scientific">Stentor coeruleus</name>
    <dbReference type="NCBI Taxonomy" id="5963"/>
    <lineage>
        <taxon>Eukaryota</taxon>
        <taxon>Sar</taxon>
        <taxon>Alveolata</taxon>
        <taxon>Ciliophora</taxon>
        <taxon>Postciliodesmatophora</taxon>
        <taxon>Heterotrichea</taxon>
        <taxon>Heterotrichida</taxon>
        <taxon>Stentoridae</taxon>
        <taxon>Stentor</taxon>
    </lineage>
</organism>
<comment type="caution">
    <text evidence="4">The sequence shown here is derived from an EMBL/GenBank/DDBJ whole genome shotgun (WGS) entry which is preliminary data.</text>
</comment>
<dbReference type="PANTHER" id="PTHR23222:SF0">
    <property type="entry name" value="PROHIBITIN 1"/>
    <property type="match status" value="1"/>
</dbReference>
<feature type="domain" description="Band 7" evidence="3">
    <location>
        <begin position="28"/>
        <end position="189"/>
    </location>
</feature>
<dbReference type="SUPFAM" id="SSF117892">
    <property type="entry name" value="Band 7/SPFH domain"/>
    <property type="match status" value="1"/>
</dbReference>
<keyword evidence="2" id="KW-0496">Mitochondrion</keyword>
<evidence type="ECO:0000259" key="3">
    <source>
        <dbReference type="SMART" id="SM00244"/>
    </source>
</evidence>
<accession>A0A1R2BE19</accession>
<protein>
    <recommendedName>
        <fullName evidence="2">Prohibitin</fullName>
    </recommendedName>
</protein>
<dbReference type="InterPro" id="IPR001107">
    <property type="entry name" value="Band_7"/>
</dbReference>